<feature type="compositionally biased region" description="Low complexity" evidence="1">
    <location>
        <begin position="403"/>
        <end position="432"/>
    </location>
</feature>
<gene>
    <name evidence="2" type="ORF">RDB_LOCUS89682</name>
</gene>
<feature type="region of interest" description="Disordered" evidence="1">
    <location>
        <begin position="593"/>
        <end position="690"/>
    </location>
</feature>
<feature type="region of interest" description="Disordered" evidence="1">
    <location>
        <begin position="275"/>
        <end position="354"/>
    </location>
</feature>
<feature type="region of interest" description="Disordered" evidence="1">
    <location>
        <begin position="133"/>
        <end position="172"/>
    </location>
</feature>
<feature type="compositionally biased region" description="Polar residues" evidence="1">
    <location>
        <begin position="157"/>
        <end position="167"/>
    </location>
</feature>
<evidence type="ECO:0000313" key="3">
    <source>
        <dbReference type="Proteomes" id="UP000663888"/>
    </source>
</evidence>
<feature type="compositionally biased region" description="Low complexity" evidence="1">
    <location>
        <begin position="606"/>
        <end position="624"/>
    </location>
</feature>
<feature type="compositionally biased region" description="Polar residues" evidence="1">
    <location>
        <begin position="679"/>
        <end position="690"/>
    </location>
</feature>
<feature type="region of interest" description="Disordered" evidence="1">
    <location>
        <begin position="388"/>
        <end position="473"/>
    </location>
</feature>
<feature type="compositionally biased region" description="Low complexity" evidence="1">
    <location>
        <begin position="85"/>
        <end position="106"/>
    </location>
</feature>
<feature type="compositionally biased region" description="Polar residues" evidence="1">
    <location>
        <begin position="433"/>
        <end position="450"/>
    </location>
</feature>
<feature type="region of interest" description="Disordered" evidence="1">
    <location>
        <begin position="527"/>
        <end position="547"/>
    </location>
</feature>
<feature type="region of interest" description="Disordered" evidence="1">
    <location>
        <begin position="73"/>
        <end position="121"/>
    </location>
</feature>
<accession>A0A8H3BRB5</accession>
<feature type="region of interest" description="Disordered" evidence="1">
    <location>
        <begin position="24"/>
        <end position="55"/>
    </location>
</feature>
<feature type="compositionally biased region" description="Pro residues" evidence="1">
    <location>
        <begin position="532"/>
        <end position="546"/>
    </location>
</feature>
<name>A0A8H3BRB5_9AGAM</name>
<dbReference type="AlphaFoldDB" id="A0A8H3BRB5"/>
<reference evidence="2" key="1">
    <citation type="submission" date="2021-01" db="EMBL/GenBank/DDBJ databases">
        <authorList>
            <person name="Kaushik A."/>
        </authorList>
    </citation>
    <scope>NUCLEOTIDE SEQUENCE</scope>
    <source>
        <strain evidence="2">AG4-R118</strain>
    </source>
</reference>
<comment type="caution">
    <text evidence="2">The sequence shown here is derived from an EMBL/GenBank/DDBJ whole genome shotgun (WGS) entry which is preliminary data.</text>
</comment>
<protein>
    <submittedName>
        <fullName evidence="2">Uncharacterized protein</fullName>
    </submittedName>
</protein>
<feature type="compositionally biased region" description="Low complexity" evidence="1">
    <location>
        <begin position="275"/>
        <end position="296"/>
    </location>
</feature>
<organism evidence="2 3">
    <name type="scientific">Rhizoctonia solani</name>
    <dbReference type="NCBI Taxonomy" id="456999"/>
    <lineage>
        <taxon>Eukaryota</taxon>
        <taxon>Fungi</taxon>
        <taxon>Dikarya</taxon>
        <taxon>Basidiomycota</taxon>
        <taxon>Agaricomycotina</taxon>
        <taxon>Agaricomycetes</taxon>
        <taxon>Cantharellales</taxon>
        <taxon>Ceratobasidiaceae</taxon>
        <taxon>Rhizoctonia</taxon>
    </lineage>
</organism>
<evidence type="ECO:0000313" key="2">
    <source>
        <dbReference type="EMBL" id="CAE6461730.1"/>
    </source>
</evidence>
<dbReference type="EMBL" id="CAJMWX010001052">
    <property type="protein sequence ID" value="CAE6461730.1"/>
    <property type="molecule type" value="Genomic_DNA"/>
</dbReference>
<proteinExistence type="predicted"/>
<dbReference type="Proteomes" id="UP000663888">
    <property type="component" value="Unassembled WGS sequence"/>
</dbReference>
<sequence>MHMLHSHNRQTSVASFASSLYLPVDPENPPTLDDETDVYPSSDELFGPDHEEGDDYTISSRRYLSSHSRYSSAFSYVSHPPTPPRSTRSTLSLERSSSSMSLTSPHPSRHSNTELSFSPSAWNNKPVLRAMTSTTTTELPSPPSTARSSHEAPMSATLDQLTTAQSSSEHDQGVPIEKFDQLALEHLEQDQALLQMLRKLDDQKLRIAQLTYALSRLRILSNSTCLSHTDPDPPIVVGSSSAIQPRRLSAVIPKPLIVQQSPKSASSTIIGRSTLLSSSSSSGNNGTSGLSGPSTNEAVNQRRRAKQQLHEFALRRPTRMAKSRGNSKFAAEDAAARARRTGWEGARGSSSMVMRDTKPRAAEVVGHPNITLRRPKRADALEHMISPARTPRASALTQGATFASASSPATPPRILSLFSSPSSVTSKSPRTPAENQASAPTVYDPQSTPVPRQHRDRRDKPLPPRPVSPTKPMRLARNMSFAYEIPPVPPLDQTTAHVTLIDRSNATPPLPADEVQNRLAATFAHFSKRGPSPQPLPITPRAPSPPRKALEFGAGQPDYLEQMLHHKWVAQLDEHSHQARGSWKSPLKAIKQKITGGFGGPRRPSRASTTDTASDTTHSQSHAHGSLDVPGYVQGLGTVDEGGDSEYGVPLTPVPDTKARKSKKKGSGKEEGGVLSKSTWRFSRLGSSSS</sequence>
<evidence type="ECO:0000256" key="1">
    <source>
        <dbReference type="SAM" id="MobiDB-lite"/>
    </source>
</evidence>